<evidence type="ECO:0000259" key="4">
    <source>
        <dbReference type="Pfam" id="PF21076"/>
    </source>
</evidence>
<dbReference type="InterPro" id="IPR048381">
    <property type="entry name" value="GDH_C"/>
</dbReference>
<dbReference type="GO" id="GO:0004352">
    <property type="term" value="F:glutamate dehydrogenase (NAD+) activity"/>
    <property type="evidence" value="ECO:0007669"/>
    <property type="project" value="UniProtKB-EC"/>
</dbReference>
<dbReference type="InterPro" id="IPR046346">
    <property type="entry name" value="Aminoacid_DH-like_N_sf"/>
</dbReference>
<dbReference type="InterPro" id="IPR049062">
    <property type="entry name" value="NAD_Glu_DH_ACT2"/>
</dbReference>
<dbReference type="EC" id="1.4.1.2" evidence="6"/>
<dbReference type="Pfam" id="PF21073">
    <property type="entry name" value="GDH_HM1"/>
    <property type="match status" value="1"/>
</dbReference>
<dbReference type="EMBL" id="LT985188">
    <property type="protein sequence ID" value="SPD86276.1"/>
    <property type="molecule type" value="Genomic_DNA"/>
</dbReference>
<sequence length="1588" mass="174793">MAEEIASRTDWIRKLQSCVADSVKDSSADALPPGFVEQYLRHLPDGELTQLEPAHVAALIEAHLALGRVRRPGEAKVQVVVPADDQPGQSTLILIVTDDRPFLVDTVSMDILRREWSIRALYHPQYGVCRDADGVLTAVAGDDAEGVAESWICVEAFPPLGHAAGESSEALADDVTHGIESVKAAVDDWRTMQRRLAETIEWLNDNPQPVSPHDVRQVTDLLAWLSTGNFVLLGYREYRCENDRYVSVAGTGLGILRGDQGDDTAFHALPLPGDHSLLVITKDSRRSPVHRPAYLDYIGIRSFDAQGRLVGERRFIGLFAAAAYSEPVWTVPTLAEKAQIVIDRSGFAPQSHGSSAIRQVLATYPRDELFQATADELFPVISQEAQFKDRRLVRVFVRRGTYGRFVSVLVYLPRDRYTTDVREAIQQILLDELGGESLEHQARVSEGALARLFFVVKRPDGDPLTDPVDVAALQTRIEGATRSWDDNFENAARELASEARGVEFSDAYEEEFPAAVAVKDLKLANQLTGPDDRAYDVYAPIWETDEADVRFKVLGYQHMSLADAMPHLSVLGVEVVDERPYEWVLRGTPVYLYDFGLKLTGDMDAAEDWGPELQERFIEAFDATYRGLAEPGKFNRLVMTGGLTWEEIAWLRAISRYLVQAGSPYSQPYVASALNDNPEIAAALVTAFRTKFDPAQDFADLATRAVAVDAVFDGIEHQLADVASLDADRILRQFVSVLRAMIRTNAFQPGAPAHAFKLRPREISLLPEPRPMFEIFVYSPRVQGVHLRFGTVARGGLRWSDRREDFRTEVLGLVKAQMVKNTVIVPTGAKGGFVPQYLPDPAVDRQAWLAEGVACYEIFINSLLSVTDNLVAGEVVPPTSVVRWDDDDPYLVVAADKGTATFSDIANRISLARGFWLGDAFASGGSAGYDHKAMGITARGAWESVKRHFVELGRDCQTQDFTCVGIGDMAGDVFGNGMLLSRHTRLVAAFNHLHIFIDPNPDAATSYTERERLFQLPRSSWADYDTSLISAGGGVFPRTAKSVAISPETRAALGLADGVTALTPAELITAILKAPVDLLWNGGIGTYVKASTETNADVGDKANDAVRVNGGDVRARCAGEGGNLGWTQLGRVEYAQSGGRINTDFIDNSAGVDTSDHEVNIKILLADQMAQGALTIEQRNELLASMTDDVAELVLVHNIDQNIALSNSMYRSAELTSAYESWMQALEQAGLLDRTIEYLPHTRQLELRQESGRGLTRPELATLLAYTKIYLSDQVLASDLPDDPYLADRLIQYFPKPLQQRYAEAMPRHRLAREIIATVAVNRFVNSQGITAFHRLSDETSAPVTEVIRAQLAARSIFAVGRSEVALARMTELDATVATELRMALRRMVERATRWLLASRRSGIDIVAVTGQFTEGVQLVREQLADLLTPRQRTRAEATRDRLVAVGVPEAVAAEIGRDAFAHFALTIVEIADQQQADLLRVAQVYFALAEQVGLDVLEASIVALPQDDRWSTLARAALREDVHAVHGELTAAVLRAGNEPAEQLVSQWLALVPGAREKIVTLRQVCEEPDVARMSVGVRLVRSLLPA</sequence>
<accession>A0A2N9JFX1</accession>
<dbReference type="SUPFAM" id="SSF53223">
    <property type="entry name" value="Aminoacid dehydrogenase-like, N-terminal domain"/>
    <property type="match status" value="1"/>
</dbReference>
<proteinExistence type="predicted"/>
<evidence type="ECO:0000259" key="1">
    <source>
        <dbReference type="Pfam" id="PF05088"/>
    </source>
</evidence>
<dbReference type="Proteomes" id="UP000238164">
    <property type="component" value="Chromosome 1"/>
</dbReference>
<name>A0A2N9JFX1_9ACTN</name>
<evidence type="ECO:0000259" key="5">
    <source>
        <dbReference type="Pfam" id="PF21077"/>
    </source>
</evidence>
<dbReference type="InterPro" id="IPR007780">
    <property type="entry name" value="NAD_Glu_DH_bac"/>
</dbReference>
<organism evidence="6 7">
    <name type="scientific">Micropruina glycogenica</name>
    <dbReference type="NCBI Taxonomy" id="75385"/>
    <lineage>
        <taxon>Bacteria</taxon>
        <taxon>Bacillati</taxon>
        <taxon>Actinomycetota</taxon>
        <taxon>Actinomycetes</taxon>
        <taxon>Propionibacteriales</taxon>
        <taxon>Nocardioidaceae</taxon>
        <taxon>Micropruina</taxon>
    </lineage>
</organism>
<keyword evidence="7" id="KW-1185">Reference proteome</keyword>
<dbReference type="Pfam" id="PF21077">
    <property type="entry name" value="GDH_ACT3"/>
    <property type="match status" value="1"/>
</dbReference>
<dbReference type="GO" id="GO:0006538">
    <property type="term" value="P:L-glutamate catabolic process"/>
    <property type="evidence" value="ECO:0007669"/>
    <property type="project" value="InterPro"/>
</dbReference>
<dbReference type="RefSeq" id="WP_158680903.1">
    <property type="nucleotide sequence ID" value="NZ_BAAAGO010000018.1"/>
</dbReference>
<dbReference type="Pfam" id="PF05088">
    <property type="entry name" value="Bac_GDH_CD"/>
    <property type="match status" value="1"/>
</dbReference>
<dbReference type="Pfam" id="PF21076">
    <property type="entry name" value="GDH_ACT2"/>
    <property type="match status" value="1"/>
</dbReference>
<dbReference type="PANTHER" id="PTHR43403">
    <property type="entry name" value="NAD-SPECIFIC GLUTAMATE DEHYDROGENASE"/>
    <property type="match status" value="1"/>
</dbReference>
<dbReference type="InterPro" id="IPR028971">
    <property type="entry name" value="NAD-GDH_cat"/>
</dbReference>
<dbReference type="InterPro" id="IPR049064">
    <property type="entry name" value="NAD_Glu_DH_ACT3"/>
</dbReference>
<dbReference type="Pfam" id="PF21074">
    <property type="entry name" value="GDH_C"/>
    <property type="match status" value="1"/>
</dbReference>
<feature type="domain" description="NAD-specific glutamate dehydrogenase C-terminal" evidence="2">
    <location>
        <begin position="1252"/>
        <end position="1583"/>
    </location>
</feature>
<dbReference type="OrthoDB" id="9758052at2"/>
<evidence type="ECO:0000259" key="2">
    <source>
        <dbReference type="Pfam" id="PF21074"/>
    </source>
</evidence>
<reference evidence="6 7" key="1">
    <citation type="submission" date="2018-02" db="EMBL/GenBank/DDBJ databases">
        <authorList>
            <person name="Cohen D.B."/>
            <person name="Kent A.D."/>
        </authorList>
    </citation>
    <scope>NUCLEOTIDE SEQUENCE [LARGE SCALE GENOMIC DNA]</scope>
    <source>
        <strain evidence="6">1</strain>
    </source>
</reference>
<feature type="domain" description="NAD-glutamate dehydrogenase ACT2" evidence="4">
    <location>
        <begin position="394"/>
        <end position="485"/>
    </location>
</feature>
<dbReference type="PIRSF" id="PIRSF036761">
    <property type="entry name" value="GDH_Mll4104"/>
    <property type="match status" value="1"/>
</dbReference>
<evidence type="ECO:0000313" key="7">
    <source>
        <dbReference type="Proteomes" id="UP000238164"/>
    </source>
</evidence>
<dbReference type="InterPro" id="IPR024727">
    <property type="entry name" value="NAD_Glu_DH_N_ACT1"/>
</dbReference>
<feature type="domain" description="NAD-glutamate dehydrogenase ACT3" evidence="5">
    <location>
        <begin position="535"/>
        <end position="603"/>
    </location>
</feature>
<feature type="domain" description="NAD-glutamate dehydrogenase N-terminal ACT1" evidence="3">
    <location>
        <begin position="35"/>
        <end position="155"/>
    </location>
</feature>
<dbReference type="Pfam" id="PF21075">
    <property type="entry name" value="GDH_ACT1"/>
    <property type="match status" value="1"/>
</dbReference>
<dbReference type="GO" id="GO:0004069">
    <property type="term" value="F:L-aspartate:2-oxoglutarate aminotransferase activity"/>
    <property type="evidence" value="ECO:0007669"/>
    <property type="project" value="InterPro"/>
</dbReference>
<dbReference type="InterPro" id="IPR049056">
    <property type="entry name" value="NAD_Glu_DH_HM3"/>
</dbReference>
<dbReference type="PANTHER" id="PTHR43403:SF1">
    <property type="entry name" value="NAD-SPECIFIC GLUTAMATE DEHYDROGENASE"/>
    <property type="match status" value="1"/>
</dbReference>
<feature type="domain" description="NAD-glutamate dehydrogenase catalytic" evidence="1">
    <location>
        <begin position="715"/>
        <end position="1207"/>
    </location>
</feature>
<dbReference type="SUPFAM" id="SSF51735">
    <property type="entry name" value="NAD(P)-binding Rossmann-fold domains"/>
    <property type="match status" value="1"/>
</dbReference>
<dbReference type="InterPro" id="IPR036291">
    <property type="entry name" value="NAD(P)-bd_dom_sf"/>
</dbReference>
<protein>
    <submittedName>
        <fullName evidence="6">NAD-specific glutamate dehydrogenase</fullName>
        <ecNumber evidence="6">1.4.1.2</ecNumber>
    </submittedName>
</protein>
<dbReference type="KEGG" id="mgg:MPLG2_1240"/>
<evidence type="ECO:0000313" key="6">
    <source>
        <dbReference type="EMBL" id="SPD86276.1"/>
    </source>
</evidence>
<dbReference type="InterPro" id="IPR049059">
    <property type="entry name" value="NAD_Glu_DH_HM1"/>
</dbReference>
<dbReference type="Pfam" id="PF21078">
    <property type="entry name" value="GDH_HM3"/>
    <property type="match status" value="1"/>
</dbReference>
<keyword evidence="6" id="KW-0560">Oxidoreductase</keyword>
<gene>
    <name evidence="6" type="primary">gdh</name>
    <name evidence="6" type="ORF">MPLG2_1240</name>
</gene>
<evidence type="ECO:0000259" key="3">
    <source>
        <dbReference type="Pfam" id="PF21075"/>
    </source>
</evidence>